<evidence type="ECO:0000313" key="1">
    <source>
        <dbReference type="EMBL" id="OHA09053.1"/>
    </source>
</evidence>
<dbReference type="Proteomes" id="UP000178977">
    <property type="component" value="Unassembled WGS sequence"/>
</dbReference>
<proteinExistence type="predicted"/>
<dbReference type="STRING" id="1802281.A3A44_00645"/>
<reference evidence="1 2" key="1">
    <citation type="journal article" date="2016" name="Nat. Commun.">
        <title>Thousands of microbial genomes shed light on interconnected biogeochemical processes in an aquifer system.</title>
        <authorList>
            <person name="Anantharaman K."/>
            <person name="Brown C.T."/>
            <person name="Hug L.A."/>
            <person name="Sharon I."/>
            <person name="Castelle C.J."/>
            <person name="Probst A.J."/>
            <person name="Thomas B.C."/>
            <person name="Singh A."/>
            <person name="Wilkins M.J."/>
            <person name="Karaoz U."/>
            <person name="Brodie E.L."/>
            <person name="Williams K.H."/>
            <person name="Hubbard S.S."/>
            <person name="Banfield J.F."/>
        </authorList>
    </citation>
    <scope>NUCLEOTIDE SEQUENCE [LARGE SCALE GENOMIC DNA]</scope>
</reference>
<organism evidence="1 2">
    <name type="scientific">Candidatus Sungbacteria bacterium RIFCSPLOWO2_01_FULL_60_25</name>
    <dbReference type="NCBI Taxonomy" id="1802281"/>
    <lineage>
        <taxon>Bacteria</taxon>
        <taxon>Candidatus Sungiibacteriota</taxon>
    </lineage>
</organism>
<comment type="caution">
    <text evidence="1">The sequence shown here is derived from an EMBL/GenBank/DDBJ whole genome shotgun (WGS) entry which is preliminary data.</text>
</comment>
<accession>A0A1G2LBP3</accession>
<name>A0A1G2LBP3_9BACT</name>
<sequence>MIATEKVLEQLSILYLETQCPRCGAAVARVVTLPASYPMSVLLEQDHEAIQCERCGGLGAREVFGRVEFQHPDDMRRFFKRAWIVKIYQGGVLATTPATLEEAWQR</sequence>
<protein>
    <submittedName>
        <fullName evidence="1">Uncharacterized protein</fullName>
    </submittedName>
</protein>
<evidence type="ECO:0000313" key="2">
    <source>
        <dbReference type="Proteomes" id="UP000178977"/>
    </source>
</evidence>
<dbReference type="AlphaFoldDB" id="A0A1G2LBP3"/>
<dbReference type="EMBL" id="MHQT01000031">
    <property type="protein sequence ID" value="OHA09053.1"/>
    <property type="molecule type" value="Genomic_DNA"/>
</dbReference>
<gene>
    <name evidence="1" type="ORF">A3A44_00645</name>
</gene>